<dbReference type="InterPro" id="IPR048259">
    <property type="entry name" value="Cytochrome_b_N_euk/bac"/>
</dbReference>
<evidence type="ECO:0000256" key="6">
    <source>
        <dbReference type="ARBA" id="ARBA00022617"/>
    </source>
</evidence>
<evidence type="ECO:0000256" key="15">
    <source>
        <dbReference type="SAM" id="Phobius"/>
    </source>
</evidence>
<keyword evidence="11 15" id="KW-1133">Transmembrane helix</keyword>
<evidence type="ECO:0000259" key="16">
    <source>
        <dbReference type="PROSITE" id="PS51002"/>
    </source>
</evidence>
<evidence type="ECO:0000256" key="9">
    <source>
        <dbReference type="ARBA" id="ARBA00022723"/>
    </source>
</evidence>
<reference evidence="18 19" key="1">
    <citation type="journal article" date="2020" name="Int. J. Syst. Evol. Microbiol.">
        <title>Novel acetic acid bacteria from cider fermentations: Acetobacter conturbans sp. nov. and Acetobacter fallax sp. nov.</title>
        <authorList>
            <person name="Sombolestani A.S."/>
            <person name="Cleenwerck I."/>
            <person name="Cnockaert M."/>
            <person name="Borremans W."/>
            <person name="Wieme A.D."/>
            <person name="De Vuyst L."/>
            <person name="Vandamme P."/>
        </authorList>
    </citation>
    <scope>NUCLEOTIDE SEQUENCE [LARGE SCALE GENOMIC DNA]</scope>
    <source>
        <strain evidence="18 19">LMG 1627</strain>
    </source>
</reference>
<name>A0ABX0JXU0_9PROT</name>
<evidence type="ECO:0000256" key="3">
    <source>
        <dbReference type="ARBA" id="ARBA00011649"/>
    </source>
</evidence>
<keyword evidence="10 14" id="KW-0249">Electron transport</keyword>
<evidence type="ECO:0000256" key="7">
    <source>
        <dbReference type="ARBA" id="ARBA00022660"/>
    </source>
</evidence>
<dbReference type="Pfam" id="PF00033">
    <property type="entry name" value="Cytochrome_B"/>
    <property type="match status" value="1"/>
</dbReference>
<evidence type="ECO:0000256" key="10">
    <source>
        <dbReference type="ARBA" id="ARBA00022982"/>
    </source>
</evidence>
<feature type="transmembrane region" description="Helical" evidence="15">
    <location>
        <begin position="370"/>
        <end position="390"/>
    </location>
</feature>
<dbReference type="SUPFAM" id="SSF81342">
    <property type="entry name" value="Transmembrane di-heme cytochromes"/>
    <property type="match status" value="1"/>
</dbReference>
<comment type="caution">
    <text evidence="18">The sequence shown here is derived from an EMBL/GenBank/DDBJ whole genome shotgun (WGS) entry which is preliminary data.</text>
</comment>
<evidence type="ECO:0000313" key="18">
    <source>
        <dbReference type="EMBL" id="NHN88291.1"/>
    </source>
</evidence>
<keyword evidence="9" id="KW-0479">Metal-binding</keyword>
<accession>A0ABX0JXU0</accession>
<evidence type="ECO:0000256" key="12">
    <source>
        <dbReference type="ARBA" id="ARBA00023004"/>
    </source>
</evidence>
<evidence type="ECO:0000256" key="4">
    <source>
        <dbReference type="ARBA" id="ARBA00013531"/>
    </source>
</evidence>
<keyword evidence="5 14" id="KW-0813">Transport</keyword>
<comment type="subunit">
    <text evidence="3 14">The main subunits of complex b-c1 are: cytochrome b, cytochrome c1 and the Rieske protein.</text>
</comment>
<evidence type="ECO:0000256" key="14">
    <source>
        <dbReference type="RuleBase" id="RU003385"/>
    </source>
</evidence>
<dbReference type="PANTHER" id="PTHR19271">
    <property type="entry name" value="CYTOCHROME B"/>
    <property type="match status" value="1"/>
</dbReference>
<keyword evidence="19" id="KW-1185">Reference proteome</keyword>
<feature type="transmembrane region" description="Helical" evidence="15">
    <location>
        <begin position="305"/>
        <end position="328"/>
    </location>
</feature>
<evidence type="ECO:0000256" key="13">
    <source>
        <dbReference type="ARBA" id="ARBA00023136"/>
    </source>
</evidence>
<feature type="transmembrane region" description="Helical" evidence="15">
    <location>
        <begin position="200"/>
        <end position="224"/>
    </location>
</feature>
<dbReference type="InterPro" id="IPR027387">
    <property type="entry name" value="Cytb/b6-like_sf"/>
</dbReference>
<dbReference type="PROSITE" id="PS51002">
    <property type="entry name" value="CYTB_NTER"/>
    <property type="match status" value="1"/>
</dbReference>
<keyword evidence="6 14" id="KW-0349">Heme</keyword>
<dbReference type="InterPro" id="IPR005797">
    <property type="entry name" value="Cyt_b/b6_N"/>
</dbReference>
<evidence type="ECO:0000256" key="1">
    <source>
        <dbReference type="ARBA" id="ARBA00002444"/>
    </source>
</evidence>
<feature type="domain" description="Cytochrome b/b6 C-terminal region profile" evidence="17">
    <location>
        <begin position="231"/>
        <end position="401"/>
    </location>
</feature>
<keyword evidence="13 15" id="KW-0472">Membrane</keyword>
<dbReference type="Gene3D" id="1.20.810.10">
    <property type="entry name" value="Cytochrome Bc1 Complex, Chain C"/>
    <property type="match status" value="1"/>
</dbReference>
<evidence type="ECO:0000256" key="5">
    <source>
        <dbReference type="ARBA" id="ARBA00022448"/>
    </source>
</evidence>
<sequence>MTGPSSTETDSDDVDAPPGTWLERRLPVGRFLSVQFGRFPMPRSANVLWTVGAMLSAVLLLMLLSGLVLAMNYTPTAAGAFASIEAIERRVPSGWLIRSMHMAGASLFLGALYLHLFRGLYYGSYKKPRELVWLFGILLLAMTMVTAFAGYVLPWGQMSYWGADIAGQALASIPVIGPFLERVFLDGNQPGDGTIHHLFVLHFTLAFAILAVVGVHVATVHIAGSGNPDGVEPDRKGSLPFTPYFAIKDACGVAVFALVLAAVMFLFPDLIIETANYRPANPLHTPTSIEPEWYFLPFFGILQAIPFKFGGLVASAGAVLVLFFVPWLDTSPVRSARQRPLYRASMMGLVVAFVLLGYAGSHHVEGNWLLIARCAALFYFFHFLVLMPLLSRREKAALKDVS</sequence>
<feature type="transmembrane region" description="Helical" evidence="15">
    <location>
        <begin position="47"/>
        <end position="74"/>
    </location>
</feature>
<proteinExistence type="inferred from homology"/>
<dbReference type="CDD" id="cd00284">
    <property type="entry name" value="Cytochrome_b_N"/>
    <property type="match status" value="1"/>
</dbReference>
<keyword evidence="12" id="KW-0408">Iron</keyword>
<protein>
    <recommendedName>
        <fullName evidence="4 14">Cytochrome b</fullName>
    </recommendedName>
</protein>
<gene>
    <name evidence="18" type="ORF">GOB81_06570</name>
</gene>
<keyword evidence="8 14" id="KW-0812">Transmembrane</keyword>
<feature type="transmembrane region" description="Helical" evidence="15">
    <location>
        <begin position="160"/>
        <end position="180"/>
    </location>
</feature>
<dbReference type="InterPro" id="IPR005798">
    <property type="entry name" value="Cyt_b/b6_C"/>
</dbReference>
<comment type="function">
    <text evidence="1 14">Component of the ubiquinol-cytochrome c reductase complex (complex III or cytochrome b-c1 complex), which is a respiratory chain that generates an electrochemical potential coupled to ATP synthesis.</text>
</comment>
<comment type="cofactor">
    <cofactor evidence="14">
        <name>heme b</name>
        <dbReference type="ChEBI" id="CHEBI:60344"/>
    </cofactor>
    <text evidence="14">Binds 2 heme groups non-covalently.</text>
</comment>
<dbReference type="Pfam" id="PF00032">
    <property type="entry name" value="Cytochrom_B_C"/>
    <property type="match status" value="1"/>
</dbReference>
<evidence type="ECO:0000259" key="17">
    <source>
        <dbReference type="PROSITE" id="PS51003"/>
    </source>
</evidence>
<dbReference type="PROSITE" id="PS51003">
    <property type="entry name" value="CYTB_CTER"/>
    <property type="match status" value="1"/>
</dbReference>
<dbReference type="InterPro" id="IPR036150">
    <property type="entry name" value="Cyt_b/b6_C_sf"/>
</dbReference>
<feature type="transmembrane region" description="Helical" evidence="15">
    <location>
        <begin position="95"/>
        <end position="116"/>
    </location>
</feature>
<organism evidence="18 19">
    <name type="scientific">Acetobacter conturbans</name>
    <dbReference type="NCBI Taxonomy" id="1737472"/>
    <lineage>
        <taxon>Bacteria</taxon>
        <taxon>Pseudomonadati</taxon>
        <taxon>Pseudomonadota</taxon>
        <taxon>Alphaproteobacteria</taxon>
        <taxon>Acetobacterales</taxon>
        <taxon>Acetobacteraceae</taxon>
        <taxon>Acetobacter</taxon>
    </lineage>
</organism>
<feature type="domain" description="Cytochrome b/b6 N-terminal region profile" evidence="16">
    <location>
        <begin position="18"/>
        <end position="229"/>
    </location>
</feature>
<dbReference type="SUPFAM" id="SSF81648">
    <property type="entry name" value="a domain/subunit of cytochrome bc1 complex (Ubiquinol-cytochrome c reductase)"/>
    <property type="match status" value="1"/>
</dbReference>
<evidence type="ECO:0000313" key="19">
    <source>
        <dbReference type="Proteomes" id="UP000631653"/>
    </source>
</evidence>
<dbReference type="RefSeq" id="WP_173569761.1">
    <property type="nucleotide sequence ID" value="NZ_WOSY01000005.1"/>
</dbReference>
<dbReference type="PANTHER" id="PTHR19271:SF16">
    <property type="entry name" value="CYTOCHROME B"/>
    <property type="match status" value="1"/>
</dbReference>
<comment type="subcellular location">
    <subcellularLocation>
        <location evidence="2">Membrane</location>
        <topology evidence="2">Multi-pass membrane protein</topology>
    </subcellularLocation>
</comment>
<dbReference type="InterPro" id="IPR016174">
    <property type="entry name" value="Di-haem_cyt_TM"/>
</dbReference>
<evidence type="ECO:0000256" key="2">
    <source>
        <dbReference type="ARBA" id="ARBA00004141"/>
    </source>
</evidence>
<evidence type="ECO:0000256" key="11">
    <source>
        <dbReference type="ARBA" id="ARBA00022989"/>
    </source>
</evidence>
<comment type="similarity">
    <text evidence="14">Belongs to the cytochrome b family.</text>
</comment>
<feature type="transmembrane region" description="Helical" evidence="15">
    <location>
        <begin position="131"/>
        <end position="153"/>
    </location>
</feature>
<dbReference type="InterPro" id="IPR030689">
    <property type="entry name" value="Cytochrome_b"/>
</dbReference>
<dbReference type="EMBL" id="WOSY01000005">
    <property type="protein sequence ID" value="NHN88291.1"/>
    <property type="molecule type" value="Genomic_DNA"/>
</dbReference>
<feature type="transmembrane region" description="Helical" evidence="15">
    <location>
        <begin position="340"/>
        <end position="358"/>
    </location>
</feature>
<keyword evidence="7 14" id="KW-0679">Respiratory chain</keyword>
<dbReference type="Proteomes" id="UP000631653">
    <property type="component" value="Unassembled WGS sequence"/>
</dbReference>
<dbReference type="PIRSF" id="PIRSF038885">
    <property type="entry name" value="COB"/>
    <property type="match status" value="1"/>
</dbReference>
<evidence type="ECO:0000256" key="8">
    <source>
        <dbReference type="ARBA" id="ARBA00022692"/>
    </source>
</evidence>
<feature type="transmembrane region" description="Helical" evidence="15">
    <location>
        <begin position="245"/>
        <end position="267"/>
    </location>
</feature>